<dbReference type="Gene3D" id="3.30.565.10">
    <property type="entry name" value="Histidine kinase-like ATPase, C-terminal domain"/>
    <property type="match status" value="1"/>
</dbReference>
<dbReference type="SMART" id="SM00304">
    <property type="entry name" value="HAMP"/>
    <property type="match status" value="1"/>
</dbReference>
<keyword evidence="5 9" id="KW-0418">Kinase</keyword>
<keyword evidence="7" id="KW-0812">Transmembrane</keyword>
<dbReference type="Pfam" id="PF02518">
    <property type="entry name" value="HATPase_c"/>
    <property type="match status" value="1"/>
</dbReference>
<evidence type="ECO:0000256" key="7">
    <source>
        <dbReference type="SAM" id="Phobius"/>
    </source>
</evidence>
<dbReference type="InterPro" id="IPR036890">
    <property type="entry name" value="HATPase_C_sf"/>
</dbReference>
<dbReference type="PANTHER" id="PTHR34220">
    <property type="entry name" value="SENSOR HISTIDINE KINASE YPDA"/>
    <property type="match status" value="1"/>
</dbReference>
<evidence type="ECO:0000256" key="1">
    <source>
        <dbReference type="ARBA" id="ARBA00004651"/>
    </source>
</evidence>
<dbReference type="InterPro" id="IPR003594">
    <property type="entry name" value="HATPase_dom"/>
</dbReference>
<dbReference type="RefSeq" id="WP_015255753.1">
    <property type="nucleotide sequence ID" value="NC_019897.1"/>
</dbReference>
<keyword evidence="3" id="KW-0597">Phosphoprotein</keyword>
<dbReference type="Pfam" id="PF06580">
    <property type="entry name" value="His_kinase"/>
    <property type="match status" value="1"/>
</dbReference>
<feature type="domain" description="HAMP" evidence="8">
    <location>
        <begin position="306"/>
        <end position="359"/>
    </location>
</feature>
<organism evidence="9 10">
    <name type="scientific">Thermobacillus composti (strain DSM 18247 / JCM 13945 / KWC4)</name>
    <dbReference type="NCBI Taxonomy" id="717605"/>
    <lineage>
        <taxon>Bacteria</taxon>
        <taxon>Bacillati</taxon>
        <taxon>Bacillota</taxon>
        <taxon>Bacilli</taxon>
        <taxon>Bacillales</taxon>
        <taxon>Paenibacillaceae</taxon>
        <taxon>Thermobacillus</taxon>
    </lineage>
</organism>
<dbReference type="CDD" id="cd06225">
    <property type="entry name" value="HAMP"/>
    <property type="match status" value="1"/>
</dbReference>
<dbReference type="Proteomes" id="UP000010795">
    <property type="component" value="Chromosome"/>
</dbReference>
<name>L0EIN1_THECK</name>
<dbReference type="InterPro" id="IPR003660">
    <property type="entry name" value="HAMP_dom"/>
</dbReference>
<accession>L0EIN1</accession>
<evidence type="ECO:0000259" key="8">
    <source>
        <dbReference type="PROSITE" id="PS50885"/>
    </source>
</evidence>
<keyword evidence="7" id="KW-1133">Transmembrane helix</keyword>
<dbReference type="AlphaFoldDB" id="L0EIN1"/>
<dbReference type="PANTHER" id="PTHR34220:SF7">
    <property type="entry name" value="SENSOR HISTIDINE KINASE YPDA"/>
    <property type="match status" value="1"/>
</dbReference>
<evidence type="ECO:0000256" key="5">
    <source>
        <dbReference type="ARBA" id="ARBA00022777"/>
    </source>
</evidence>
<dbReference type="KEGG" id="tco:Theco_2951"/>
<evidence type="ECO:0000256" key="2">
    <source>
        <dbReference type="ARBA" id="ARBA00022475"/>
    </source>
</evidence>
<dbReference type="eggNOG" id="COG2972">
    <property type="taxonomic scope" value="Bacteria"/>
</dbReference>
<dbReference type="InterPro" id="IPR010559">
    <property type="entry name" value="Sig_transdc_His_kin_internal"/>
</dbReference>
<dbReference type="InterPro" id="IPR050640">
    <property type="entry name" value="Bact_2-comp_sensor_kinase"/>
</dbReference>
<evidence type="ECO:0000256" key="3">
    <source>
        <dbReference type="ARBA" id="ARBA00022553"/>
    </source>
</evidence>
<gene>
    <name evidence="9" type="ordered locus">Theco_2951</name>
</gene>
<reference evidence="10" key="1">
    <citation type="submission" date="2012-01" db="EMBL/GenBank/DDBJ databases">
        <title>Complete sequence of chromosome of Thermobacillus composti KWC4.</title>
        <authorList>
            <person name="Lucas S."/>
            <person name="Han J."/>
            <person name="Lapidus A."/>
            <person name="Cheng J.-F."/>
            <person name="Goodwin L."/>
            <person name="Pitluck S."/>
            <person name="Peters L."/>
            <person name="Ovchinnikova G."/>
            <person name="Teshima H."/>
            <person name="Detter J.C."/>
            <person name="Han C."/>
            <person name="Tapia R."/>
            <person name="Land M."/>
            <person name="Hauser L."/>
            <person name="Kyrpides N."/>
            <person name="Ivanova N."/>
            <person name="Pagani I."/>
            <person name="Anderson I."/>
            <person name="Woyke T."/>
        </authorList>
    </citation>
    <scope>NUCLEOTIDE SEQUENCE [LARGE SCALE GENOMIC DNA]</scope>
    <source>
        <strain evidence="10">DSM 18247 / JCM 13945 / KWC4</strain>
    </source>
</reference>
<keyword evidence="2" id="KW-1003">Cell membrane</keyword>
<dbReference type="OrthoDB" id="759642at2"/>
<protein>
    <submittedName>
        <fullName evidence="9">HAMP domain-containing protein,histidine kinase</fullName>
    </submittedName>
</protein>
<dbReference type="SUPFAM" id="SSF158472">
    <property type="entry name" value="HAMP domain-like"/>
    <property type="match status" value="1"/>
</dbReference>
<keyword evidence="10" id="KW-1185">Reference proteome</keyword>
<evidence type="ECO:0000256" key="4">
    <source>
        <dbReference type="ARBA" id="ARBA00022679"/>
    </source>
</evidence>
<dbReference type="GO" id="GO:0000155">
    <property type="term" value="F:phosphorelay sensor kinase activity"/>
    <property type="evidence" value="ECO:0007669"/>
    <property type="project" value="InterPro"/>
</dbReference>
<feature type="transmembrane region" description="Helical" evidence="7">
    <location>
        <begin position="12"/>
        <end position="34"/>
    </location>
</feature>
<dbReference type="HOGENOM" id="CLU_020473_4_1_9"/>
<dbReference type="Pfam" id="PF00672">
    <property type="entry name" value="HAMP"/>
    <property type="match status" value="1"/>
</dbReference>
<dbReference type="EMBL" id="CP003255">
    <property type="protein sequence ID" value="AGA59015.1"/>
    <property type="molecule type" value="Genomic_DNA"/>
</dbReference>
<comment type="subcellular location">
    <subcellularLocation>
        <location evidence="1">Cell membrane</location>
        <topology evidence="1">Multi-pass membrane protein</topology>
    </subcellularLocation>
</comment>
<evidence type="ECO:0000313" key="9">
    <source>
        <dbReference type="EMBL" id="AGA59015.1"/>
    </source>
</evidence>
<dbReference type="STRING" id="717605.Theco_2951"/>
<dbReference type="GO" id="GO:0005886">
    <property type="term" value="C:plasma membrane"/>
    <property type="evidence" value="ECO:0007669"/>
    <property type="project" value="UniProtKB-SubCell"/>
</dbReference>
<sequence length="584" mass="66685">MKTSVWKRSGDSLRFKLTLSILTMTLPLVGMLLYNNFYAIQVVRGQVAESYGNTLAHAVSQIDADLNNIDSYINTVSGMSTDLLSLSMAEKDDDYYMAKVYLYNKLVDDMTLFRTLSLFAVYVKPRHDYMDVSDGALSHEELENVREHVADFFHEGPIRQGLRAKRWQLAQIGSQHYLINIVQSGDAYLAALVNIDQLRMLLGSLKLGEEGFIVFASDQGEPLTNFSLVHEFDIELRPDAGDYYLSGSETKHLVVGASSQRANFHLFALIPDHAILDNLPYLQRLVWLITIAVVTFIPIGFYMMRRVFLVPLGRLLFAMKKVRGGDWSARVDLQNESSEFRLLGSSFNAMMDEIQRLRINVYEEQLNKQREELQRLQLQLNPHFFLNALNIVYNLAKVKNFDLIMEMTMALIHYFRYLFRSNTSFVKLGEELEHTRNYLNIQSLRFPEKLTWNIDAPAYLADVPVPPLLIQTFAENVIKHAVAMEPIHISVRIDYLDEDGSKILIRIQDTGQGFPENVLRQLQAGLSVMNDRGEHVGIHNVQRRLKLLYQNAASLRFCNEPASGGAVVEITLPAEPARRNRDAL</sequence>
<feature type="transmembrane region" description="Helical" evidence="7">
    <location>
        <begin position="285"/>
        <end position="304"/>
    </location>
</feature>
<dbReference type="PROSITE" id="PS50885">
    <property type="entry name" value="HAMP"/>
    <property type="match status" value="1"/>
</dbReference>
<dbReference type="SUPFAM" id="SSF55874">
    <property type="entry name" value="ATPase domain of HSP90 chaperone/DNA topoisomerase II/histidine kinase"/>
    <property type="match status" value="1"/>
</dbReference>
<evidence type="ECO:0000313" key="10">
    <source>
        <dbReference type="Proteomes" id="UP000010795"/>
    </source>
</evidence>
<dbReference type="Gene3D" id="6.10.340.10">
    <property type="match status" value="1"/>
</dbReference>
<keyword evidence="4" id="KW-0808">Transferase</keyword>
<keyword evidence="6 7" id="KW-0472">Membrane</keyword>
<evidence type="ECO:0000256" key="6">
    <source>
        <dbReference type="ARBA" id="ARBA00023136"/>
    </source>
</evidence>
<proteinExistence type="predicted"/>